<dbReference type="Proteomes" id="UP000326837">
    <property type="component" value="Chromosome"/>
</dbReference>
<feature type="compositionally biased region" description="Basic and acidic residues" evidence="1">
    <location>
        <begin position="53"/>
        <end position="63"/>
    </location>
</feature>
<organism evidence="2 3">
    <name type="scientific">Lacipirellula parvula</name>
    <dbReference type="NCBI Taxonomy" id="2650471"/>
    <lineage>
        <taxon>Bacteria</taxon>
        <taxon>Pseudomonadati</taxon>
        <taxon>Planctomycetota</taxon>
        <taxon>Planctomycetia</taxon>
        <taxon>Pirellulales</taxon>
        <taxon>Lacipirellulaceae</taxon>
        <taxon>Lacipirellula</taxon>
    </lineage>
</organism>
<protein>
    <submittedName>
        <fullName evidence="2">Uncharacterized protein</fullName>
    </submittedName>
</protein>
<evidence type="ECO:0000256" key="1">
    <source>
        <dbReference type="SAM" id="MobiDB-lite"/>
    </source>
</evidence>
<keyword evidence="3" id="KW-1185">Reference proteome</keyword>
<feature type="region of interest" description="Disordered" evidence="1">
    <location>
        <begin position="1"/>
        <end position="29"/>
    </location>
</feature>
<evidence type="ECO:0000313" key="2">
    <source>
        <dbReference type="EMBL" id="BBO33758.1"/>
    </source>
</evidence>
<feature type="region of interest" description="Disordered" evidence="1">
    <location>
        <begin position="45"/>
        <end position="74"/>
    </location>
</feature>
<dbReference type="RefSeq" id="WP_152099472.1">
    <property type="nucleotide sequence ID" value="NZ_AP021861.1"/>
</dbReference>
<proteinExistence type="predicted"/>
<sequence>MRAEIRETAEGTGIVGSRRARGPMASPVRSDANIDLQPHAVDAAFADESMPMLKERGSRRDSSHTATESQSQDDLLLESLSAQLELLHEQQREIRLLLDQAGRRRVDRVAN</sequence>
<dbReference type="EMBL" id="AP021861">
    <property type="protein sequence ID" value="BBO33758.1"/>
    <property type="molecule type" value="Genomic_DNA"/>
</dbReference>
<reference evidence="3" key="1">
    <citation type="submission" date="2019-10" db="EMBL/GenBank/DDBJ databases">
        <title>Lacipirellula parvula gen. nov., sp. nov., representing a lineage of planctomycetes widespread in freshwater anoxic habitats, and description of the family Lacipirellulaceae.</title>
        <authorList>
            <person name="Dedysh S.N."/>
            <person name="Kulichevskaya I.S."/>
            <person name="Beletsky A.V."/>
            <person name="Rakitin A.L."/>
            <person name="Mardanov A.V."/>
            <person name="Ivanova A.A."/>
            <person name="Saltykova V.X."/>
            <person name="Rijpstra W.I.C."/>
            <person name="Sinninghe Damste J.S."/>
            <person name="Ravin N.V."/>
        </authorList>
    </citation>
    <scope>NUCLEOTIDE SEQUENCE [LARGE SCALE GENOMIC DNA]</scope>
    <source>
        <strain evidence="3">PX69</strain>
    </source>
</reference>
<dbReference type="AlphaFoldDB" id="A0A5K7XB88"/>
<name>A0A5K7XB88_9BACT</name>
<gene>
    <name evidence="2" type="ORF">PLANPX_3370</name>
</gene>
<evidence type="ECO:0000313" key="3">
    <source>
        <dbReference type="Proteomes" id="UP000326837"/>
    </source>
</evidence>
<dbReference type="KEGG" id="lpav:PLANPX_3370"/>
<accession>A0A5K7XB88</accession>